<dbReference type="PATRIC" id="fig|66712.6.peg.37"/>
<gene>
    <name evidence="1" type="ORF">PFCIRM138_03785</name>
</gene>
<dbReference type="AlphaFoldDB" id="A0A068VRD5"/>
<sequence>MQDPRRLAEAAIDLVAARINGPQGSGDNPTSEELVVLPTELRVRKTTAPPKR</sequence>
<accession>A0A068VRD5</accession>
<dbReference type="EMBL" id="LM676388">
    <property type="protein sequence ID" value="CEP26054.1"/>
    <property type="molecule type" value="Genomic_DNA"/>
</dbReference>
<protein>
    <recommendedName>
        <fullName evidence="2">LacI family transcriptional regulator</fullName>
    </recommendedName>
</protein>
<dbReference type="RefSeq" id="WP_013159954.1">
    <property type="nucleotide sequence ID" value="NZ_CP010341.1"/>
</dbReference>
<proteinExistence type="predicted"/>
<evidence type="ECO:0000313" key="1">
    <source>
        <dbReference type="EMBL" id="CEP26054.1"/>
    </source>
</evidence>
<reference evidence="1" key="1">
    <citation type="submission" date="2014-08" db="EMBL/GenBank/DDBJ databases">
        <authorList>
            <person name="Falentin Helene"/>
        </authorList>
    </citation>
    <scope>NUCLEOTIDE SEQUENCE</scope>
</reference>
<dbReference type="KEGG" id="pfre:RM25_0035"/>
<evidence type="ECO:0008006" key="2">
    <source>
        <dbReference type="Google" id="ProtNLM"/>
    </source>
</evidence>
<dbReference type="GeneID" id="69056620"/>
<organism evidence="1">
    <name type="scientific">Propionibacterium freudenreichii subsp. freudenreichii</name>
    <dbReference type="NCBI Taxonomy" id="66712"/>
    <lineage>
        <taxon>Bacteria</taxon>
        <taxon>Bacillati</taxon>
        <taxon>Actinomycetota</taxon>
        <taxon>Actinomycetes</taxon>
        <taxon>Propionibacteriales</taxon>
        <taxon>Propionibacteriaceae</taxon>
        <taxon>Propionibacterium</taxon>
    </lineage>
</organism>
<name>A0A068VRD5_PROFF</name>